<evidence type="ECO:0000313" key="3">
    <source>
        <dbReference type="EMBL" id="VFK32212.1"/>
    </source>
</evidence>
<reference evidence="3" key="1">
    <citation type="submission" date="2019-02" db="EMBL/GenBank/DDBJ databases">
        <authorList>
            <person name="Gruber-Vodicka R. H."/>
            <person name="Seah K. B. B."/>
        </authorList>
    </citation>
    <scope>NUCLEOTIDE SEQUENCE</scope>
    <source>
        <strain evidence="2">BECK_BZ197</strain>
        <strain evidence="4">BECK_BZ198</strain>
        <strain evidence="3">BECK_BZ199</strain>
    </source>
</reference>
<feature type="compositionally biased region" description="Basic and acidic residues" evidence="1">
    <location>
        <begin position="9"/>
        <end position="25"/>
    </location>
</feature>
<sequence length="61" mass="6939">MLVRKVPKERREQRDRKNLGEKKEIKGTKAIPAAIRFSRSPGPIFLTVVGSGLLQRILQIN</sequence>
<evidence type="ECO:0000313" key="2">
    <source>
        <dbReference type="EMBL" id="VFK28643.1"/>
    </source>
</evidence>
<dbReference type="EMBL" id="CAADFO010000040">
    <property type="protein sequence ID" value="VFK28643.1"/>
    <property type="molecule type" value="Genomic_DNA"/>
</dbReference>
<proteinExistence type="predicted"/>
<dbReference type="EMBL" id="CAADFQ010000031">
    <property type="protein sequence ID" value="VFK32212.1"/>
    <property type="molecule type" value="Genomic_DNA"/>
</dbReference>
<evidence type="ECO:0000313" key="4">
    <source>
        <dbReference type="EMBL" id="VFK75752.1"/>
    </source>
</evidence>
<name>A0A450XSG9_9GAMM</name>
<organism evidence="3">
    <name type="scientific">Candidatus Kentrum sp. MB</name>
    <dbReference type="NCBI Taxonomy" id="2138164"/>
    <lineage>
        <taxon>Bacteria</taxon>
        <taxon>Pseudomonadati</taxon>
        <taxon>Pseudomonadota</taxon>
        <taxon>Gammaproteobacteria</taxon>
        <taxon>Candidatus Kentrum</taxon>
    </lineage>
</organism>
<dbReference type="EMBL" id="CAADGH010000031">
    <property type="protein sequence ID" value="VFK75752.1"/>
    <property type="molecule type" value="Genomic_DNA"/>
</dbReference>
<accession>A0A450XSG9</accession>
<evidence type="ECO:0000256" key="1">
    <source>
        <dbReference type="SAM" id="MobiDB-lite"/>
    </source>
</evidence>
<gene>
    <name evidence="2" type="ORF">BECKMB1821G_GA0114241_10401</name>
    <name evidence="4" type="ORF">BECKMB1821H_GA0114242_10311</name>
    <name evidence="3" type="ORF">BECKMB1821I_GA0114274_10311</name>
</gene>
<dbReference type="AlphaFoldDB" id="A0A450XSG9"/>
<protein>
    <submittedName>
        <fullName evidence="3">Uncharacterized protein</fullName>
    </submittedName>
</protein>
<feature type="region of interest" description="Disordered" evidence="1">
    <location>
        <begin position="1"/>
        <end position="25"/>
    </location>
</feature>